<proteinExistence type="predicted"/>
<dbReference type="RefSeq" id="WP_244259965.1">
    <property type="nucleotide sequence ID" value="NZ_RKQG01000001.1"/>
</dbReference>
<protein>
    <recommendedName>
        <fullName evidence="4">Leucine rich repeat (LRR) protein</fullName>
    </recommendedName>
</protein>
<name>A0A3N4S6B0_9ACTN</name>
<sequence>MNNHGMIRGIVKNPAAPADVLLRLLSEEASDVWQTLAWRSLPDRVVDAIVTSPHVTLRAAFAENKDASGDRRARLVNDPDPTVRAAVATGPQWFRSPVDPLPEWAQRALLRDGDAQVRSRAEESLPPSPALAELASDADPRRRRAACRAWEHLDPERRGLLLADAEPSVRAEAAKRASGHDADATERYLLLTDDVPVRRAQVLARAALHPVTARRLAETGDVHERAAVAGNPAVALDTARLLADDPEHAVRLQFAARPDLTEAQRAEIDYRVSESDRLGAVPWVLDATDAEVLRRCATSANTLLRRSAACNGQLPRDVVDLLGRDDDLPVRILLCENQPTVDGEVVLDVLRRWTSPLKGMLLDHPSFPRAGLARRFGDDPEPARRHLATHDPGAPAELLLRLSHDPDVRFRRALASHPNLPYGRVTELLGDGDAQTSIRAAANPALPPPLMHRLLDSAGIPRRAG</sequence>
<dbReference type="InterPro" id="IPR011989">
    <property type="entry name" value="ARM-like"/>
</dbReference>
<organism evidence="2 3">
    <name type="scientific">Kitasatospora cineracea</name>
    <dbReference type="NCBI Taxonomy" id="88074"/>
    <lineage>
        <taxon>Bacteria</taxon>
        <taxon>Bacillati</taxon>
        <taxon>Actinomycetota</taxon>
        <taxon>Actinomycetes</taxon>
        <taxon>Kitasatosporales</taxon>
        <taxon>Streptomycetaceae</taxon>
        <taxon>Kitasatospora</taxon>
    </lineage>
</organism>
<gene>
    <name evidence="2" type="ORF">EDD38_4464</name>
</gene>
<comment type="caution">
    <text evidence="2">The sequence shown here is derived from an EMBL/GenBank/DDBJ whole genome shotgun (WGS) entry which is preliminary data.</text>
</comment>
<dbReference type="Gene3D" id="1.25.10.10">
    <property type="entry name" value="Leucine-rich Repeat Variant"/>
    <property type="match status" value="2"/>
</dbReference>
<evidence type="ECO:0008006" key="4">
    <source>
        <dbReference type="Google" id="ProtNLM"/>
    </source>
</evidence>
<accession>A0A3N4S6B0</accession>
<keyword evidence="3" id="KW-1185">Reference proteome</keyword>
<dbReference type="Proteomes" id="UP000266906">
    <property type="component" value="Unassembled WGS sequence"/>
</dbReference>
<dbReference type="AlphaFoldDB" id="A0A3N4S6B0"/>
<dbReference type="EMBL" id="RKQG01000001">
    <property type="protein sequence ID" value="RPE36097.1"/>
    <property type="molecule type" value="Genomic_DNA"/>
</dbReference>
<evidence type="ECO:0000313" key="2">
    <source>
        <dbReference type="EMBL" id="RPE36097.1"/>
    </source>
</evidence>
<evidence type="ECO:0000256" key="1">
    <source>
        <dbReference type="SAM" id="MobiDB-lite"/>
    </source>
</evidence>
<reference evidence="2 3" key="1">
    <citation type="submission" date="2018-11" db="EMBL/GenBank/DDBJ databases">
        <title>Sequencing the genomes of 1000 actinobacteria strains.</title>
        <authorList>
            <person name="Klenk H.-P."/>
        </authorList>
    </citation>
    <scope>NUCLEOTIDE SEQUENCE [LARGE SCALE GENOMIC DNA]</scope>
    <source>
        <strain evidence="2 3">DSM 44781</strain>
    </source>
</reference>
<evidence type="ECO:0000313" key="3">
    <source>
        <dbReference type="Proteomes" id="UP000266906"/>
    </source>
</evidence>
<feature type="region of interest" description="Disordered" evidence="1">
    <location>
        <begin position="115"/>
        <end position="138"/>
    </location>
</feature>